<dbReference type="RefSeq" id="WP_147406428.1">
    <property type="nucleotide sequence ID" value="NZ_RBIQ01000011.1"/>
</dbReference>
<dbReference type="PROSITE" id="PS51257">
    <property type="entry name" value="PROKAR_LIPOPROTEIN"/>
    <property type="match status" value="1"/>
</dbReference>
<dbReference type="EMBL" id="RBIQ01000011">
    <property type="protein sequence ID" value="RKR07775.1"/>
    <property type="molecule type" value="Genomic_DNA"/>
</dbReference>
<comment type="caution">
    <text evidence="1">The sequence shown here is derived from an EMBL/GenBank/DDBJ whole genome shotgun (WGS) entry which is preliminary data.</text>
</comment>
<proteinExistence type="predicted"/>
<keyword evidence="2" id="KW-1185">Reference proteome</keyword>
<evidence type="ECO:0008006" key="3">
    <source>
        <dbReference type="Google" id="ProtNLM"/>
    </source>
</evidence>
<sequence>MKKVNVFLMGCLAVAALSCSKDDEKKLDENSDPDGVNKQEEVLLDVNAVSSGVTIEGATKVQGSPVPSGDIEFSLDYEKQTAFQTNGFNIEFKAPAGFAGAYVQLKDENGMADSYFDIPVGATSGVYNKAAKTFERGLFANKKSAKSNLAGKGEDTSIDVNFEAEVTAGTFCYLICVYDGQGNISEPEEVCVTVESWGGNTNLVADWDFTKEIDNGETINKGDEYCDEDSYTTTLDCASGEAKEITIEYCYTTDSLLMTFNSDGTYEYTYNDTDRDFDWDASEESCEAVYEDEEEIYTSKGNWAYNEEESKLTLVEFEYTETYNGETETGVEEEGYLAFDGEITLTADKLVIIEKDTYEGEEEVYEYHFNKK</sequence>
<evidence type="ECO:0000313" key="1">
    <source>
        <dbReference type="EMBL" id="RKR07775.1"/>
    </source>
</evidence>
<evidence type="ECO:0000313" key="2">
    <source>
        <dbReference type="Proteomes" id="UP000269412"/>
    </source>
</evidence>
<name>A0A495DSY8_9FLAO</name>
<organism evidence="1 2">
    <name type="scientific">Maribacter vaceletii</name>
    <dbReference type="NCBI Taxonomy" id="1206816"/>
    <lineage>
        <taxon>Bacteria</taxon>
        <taxon>Pseudomonadati</taxon>
        <taxon>Bacteroidota</taxon>
        <taxon>Flavobacteriia</taxon>
        <taxon>Flavobacteriales</taxon>
        <taxon>Flavobacteriaceae</taxon>
        <taxon>Maribacter</taxon>
    </lineage>
</organism>
<accession>A0A495DSY8</accession>
<gene>
    <name evidence="1" type="ORF">CLV91_2957</name>
</gene>
<dbReference type="OrthoDB" id="1155918at2"/>
<reference evidence="1 2" key="1">
    <citation type="submission" date="2018-10" db="EMBL/GenBank/DDBJ databases">
        <title>Genomic Encyclopedia of Archaeal and Bacterial Type Strains, Phase II (KMG-II): from individual species to whole genera.</title>
        <authorList>
            <person name="Goeker M."/>
        </authorList>
    </citation>
    <scope>NUCLEOTIDE SEQUENCE [LARGE SCALE GENOMIC DNA]</scope>
    <source>
        <strain evidence="1 2">DSM 25230</strain>
    </source>
</reference>
<dbReference type="AlphaFoldDB" id="A0A495DSY8"/>
<protein>
    <recommendedName>
        <fullName evidence="3">Lipocalin-like protein</fullName>
    </recommendedName>
</protein>
<dbReference type="Proteomes" id="UP000269412">
    <property type="component" value="Unassembled WGS sequence"/>
</dbReference>